<proteinExistence type="predicted"/>
<reference evidence="2" key="1">
    <citation type="submission" date="2020-02" db="EMBL/GenBank/DDBJ databases">
        <authorList>
            <person name="Meier V. D."/>
        </authorList>
    </citation>
    <scope>NUCLEOTIDE SEQUENCE</scope>
    <source>
        <strain evidence="2">AVDCRST_MAG04</strain>
    </source>
</reference>
<name>A0A6J4IMQ6_9PROT</name>
<organism evidence="2">
    <name type="scientific">uncultured Acetobacteraceae bacterium</name>
    <dbReference type="NCBI Taxonomy" id="169975"/>
    <lineage>
        <taxon>Bacteria</taxon>
        <taxon>Pseudomonadati</taxon>
        <taxon>Pseudomonadota</taxon>
        <taxon>Alphaproteobacteria</taxon>
        <taxon>Acetobacterales</taxon>
        <taxon>Acetobacteraceae</taxon>
        <taxon>environmental samples</taxon>
    </lineage>
</organism>
<protein>
    <submittedName>
        <fullName evidence="2">Uncharacterized protein</fullName>
    </submittedName>
</protein>
<accession>A0A6J4IMQ6</accession>
<evidence type="ECO:0000313" key="2">
    <source>
        <dbReference type="EMBL" id="CAA9254118.1"/>
    </source>
</evidence>
<gene>
    <name evidence="2" type="ORF">AVDCRST_MAG04-2270</name>
</gene>
<sequence>MRRRLEGRRLAAAGDRRRPRLSRRARAARATDLRHDVALERPVRVRRFLLHHHERVGPLTAPHRLERRHVLRPRQPRRAHEGGGAHLAEAVPQPEADVPHERLPLGLAAQRLGRGGRVRPGPDQVRAVVHVARALGLGGQRLQRVGRAPRLVAQPLVPRRHVLDVVARGAVGVVVLVGGDAEQSGHGVAAQVGHGGAEALRVAAGRGEGDGSLHPLAAPVQQPRHQHQPALLVGGDRLEQHQPLRRQHRPRHVQDLVERRVAEGVLAAPARADLHRAVARRVPQLGKRGHQRERDLAGLGALARDADRVRRRAVPVRVGGRLADDFVHDMFPLSSVQQADRAS</sequence>
<feature type="region of interest" description="Disordered" evidence="1">
    <location>
        <begin position="1"/>
        <end position="28"/>
    </location>
</feature>
<feature type="compositionally biased region" description="Basic residues" evidence="1">
    <location>
        <begin position="17"/>
        <end position="27"/>
    </location>
</feature>
<evidence type="ECO:0000256" key="1">
    <source>
        <dbReference type="SAM" id="MobiDB-lite"/>
    </source>
</evidence>
<dbReference type="AlphaFoldDB" id="A0A6J4IMQ6"/>
<dbReference type="EMBL" id="CADCTL010000160">
    <property type="protein sequence ID" value="CAA9254118.1"/>
    <property type="molecule type" value="Genomic_DNA"/>
</dbReference>